<dbReference type="RefSeq" id="WP_188746276.1">
    <property type="nucleotide sequence ID" value="NZ_BMIK01000001.1"/>
</dbReference>
<gene>
    <name evidence="1" type="ORF">GCM10011386_00850</name>
</gene>
<dbReference type="Proteomes" id="UP000597338">
    <property type="component" value="Unassembled WGS sequence"/>
</dbReference>
<sequence length="56" mass="5919">MSTFGNGADTKEYALALEQLADLKSKNAANAKDWNGGIGEEQIIGYGTEESGELVL</sequence>
<reference evidence="2" key="1">
    <citation type="journal article" date="2019" name="Int. J. Syst. Evol. Microbiol.">
        <title>The Global Catalogue of Microorganisms (GCM) 10K type strain sequencing project: providing services to taxonomists for standard genome sequencing and annotation.</title>
        <authorList>
            <consortium name="The Broad Institute Genomics Platform"/>
            <consortium name="The Broad Institute Genome Sequencing Center for Infectious Disease"/>
            <person name="Wu L."/>
            <person name="Ma J."/>
        </authorList>
    </citation>
    <scope>NUCLEOTIDE SEQUENCE [LARGE SCALE GENOMIC DNA]</scope>
    <source>
        <strain evidence="2">CGMCC 1.15342</strain>
    </source>
</reference>
<protein>
    <submittedName>
        <fullName evidence="1">Uncharacterized protein</fullName>
    </submittedName>
</protein>
<evidence type="ECO:0000313" key="2">
    <source>
        <dbReference type="Proteomes" id="UP000597338"/>
    </source>
</evidence>
<evidence type="ECO:0000313" key="1">
    <source>
        <dbReference type="EMBL" id="GGC13033.1"/>
    </source>
</evidence>
<accession>A0ABQ1KW59</accession>
<proteinExistence type="predicted"/>
<keyword evidence="2" id="KW-1185">Reference proteome</keyword>
<name>A0ABQ1KW59_9SPHI</name>
<comment type="caution">
    <text evidence="1">The sequence shown here is derived from an EMBL/GenBank/DDBJ whole genome shotgun (WGS) entry which is preliminary data.</text>
</comment>
<dbReference type="EMBL" id="BMIK01000001">
    <property type="protein sequence ID" value="GGC13033.1"/>
    <property type="molecule type" value="Genomic_DNA"/>
</dbReference>
<organism evidence="1 2">
    <name type="scientific">Parapedobacter defluvii</name>
    <dbReference type="NCBI Taxonomy" id="2045106"/>
    <lineage>
        <taxon>Bacteria</taxon>
        <taxon>Pseudomonadati</taxon>
        <taxon>Bacteroidota</taxon>
        <taxon>Sphingobacteriia</taxon>
        <taxon>Sphingobacteriales</taxon>
        <taxon>Sphingobacteriaceae</taxon>
        <taxon>Parapedobacter</taxon>
    </lineage>
</organism>